<evidence type="ECO:0000259" key="1">
    <source>
        <dbReference type="PROSITE" id="PS50878"/>
    </source>
</evidence>
<dbReference type="PANTHER" id="PTHR46890:SF50">
    <property type="entry name" value="RNA-DIRECTED DNA POLYMERASE, EUKARYOTA, REVERSE TRANSCRIPTASE ZINC-BINDING DOMAIN PROTEIN-RELATED"/>
    <property type="match status" value="1"/>
</dbReference>
<dbReference type="InterPro" id="IPR000477">
    <property type="entry name" value="RT_dom"/>
</dbReference>
<comment type="caution">
    <text evidence="2">The sequence shown here is derived from an EMBL/GenBank/DDBJ whole genome shotgun (WGS) entry which is preliminary data.</text>
</comment>
<name>A0A2K3KBT5_TRIPR</name>
<accession>A0A2K3KBT5</accession>
<dbReference type="EMBL" id="ASHM01157978">
    <property type="protein sequence ID" value="PNX63709.1"/>
    <property type="molecule type" value="Genomic_DNA"/>
</dbReference>
<feature type="non-terminal residue" evidence="2">
    <location>
        <position position="87"/>
    </location>
</feature>
<dbReference type="PROSITE" id="PS50878">
    <property type="entry name" value="RT_POL"/>
    <property type="match status" value="1"/>
</dbReference>
<dbReference type="Proteomes" id="UP000236291">
    <property type="component" value="Unassembled WGS sequence"/>
</dbReference>
<gene>
    <name evidence="2" type="ORF">L195_g061765</name>
</gene>
<dbReference type="Pfam" id="PF00078">
    <property type="entry name" value="RVT_1"/>
    <property type="match status" value="1"/>
</dbReference>
<dbReference type="AlphaFoldDB" id="A0A2K3KBT5"/>
<reference evidence="2 3" key="2">
    <citation type="journal article" date="2017" name="Front. Plant Sci.">
        <title>Gene Classification and Mining of Molecular Markers Useful in Red Clover (Trifolium pratense) Breeding.</title>
        <authorList>
            <person name="Istvanek J."/>
            <person name="Dluhosova J."/>
            <person name="Dluhos P."/>
            <person name="Patkova L."/>
            <person name="Nedelnik J."/>
            <person name="Repkova J."/>
        </authorList>
    </citation>
    <scope>NUCLEOTIDE SEQUENCE [LARGE SCALE GENOMIC DNA]</scope>
    <source>
        <strain evidence="3">cv. Tatra</strain>
        <tissue evidence="2">Young leaves</tissue>
    </source>
</reference>
<proteinExistence type="predicted"/>
<reference evidence="2 3" key="1">
    <citation type="journal article" date="2014" name="Am. J. Bot.">
        <title>Genome assembly and annotation for red clover (Trifolium pratense; Fabaceae).</title>
        <authorList>
            <person name="Istvanek J."/>
            <person name="Jaros M."/>
            <person name="Krenek A."/>
            <person name="Repkova J."/>
        </authorList>
    </citation>
    <scope>NUCLEOTIDE SEQUENCE [LARGE SCALE GENOMIC DNA]</scope>
    <source>
        <strain evidence="3">cv. Tatra</strain>
        <tissue evidence="2">Young leaves</tissue>
    </source>
</reference>
<evidence type="ECO:0000313" key="3">
    <source>
        <dbReference type="Proteomes" id="UP000236291"/>
    </source>
</evidence>
<sequence>MSWMRACIFESSMSILVNGSPTDDFKVGRGLRQGDPLSPFLFLIVAEGLAGMMNKAVDIGKFKGFKINANLHFQMLQFADDTIIMGE</sequence>
<organism evidence="2 3">
    <name type="scientific">Trifolium pratense</name>
    <name type="common">Red clover</name>
    <dbReference type="NCBI Taxonomy" id="57577"/>
    <lineage>
        <taxon>Eukaryota</taxon>
        <taxon>Viridiplantae</taxon>
        <taxon>Streptophyta</taxon>
        <taxon>Embryophyta</taxon>
        <taxon>Tracheophyta</taxon>
        <taxon>Spermatophyta</taxon>
        <taxon>Magnoliopsida</taxon>
        <taxon>eudicotyledons</taxon>
        <taxon>Gunneridae</taxon>
        <taxon>Pentapetalae</taxon>
        <taxon>rosids</taxon>
        <taxon>fabids</taxon>
        <taxon>Fabales</taxon>
        <taxon>Fabaceae</taxon>
        <taxon>Papilionoideae</taxon>
        <taxon>50 kb inversion clade</taxon>
        <taxon>NPAAA clade</taxon>
        <taxon>Hologalegina</taxon>
        <taxon>IRL clade</taxon>
        <taxon>Trifolieae</taxon>
        <taxon>Trifolium</taxon>
    </lineage>
</organism>
<dbReference type="STRING" id="57577.A0A2K3KBT5"/>
<evidence type="ECO:0000313" key="2">
    <source>
        <dbReference type="EMBL" id="PNX63709.1"/>
    </source>
</evidence>
<dbReference type="InterPro" id="IPR052343">
    <property type="entry name" value="Retrotransposon-Effector_Assoc"/>
</dbReference>
<protein>
    <submittedName>
        <fullName evidence="2">Ribonuclease H</fullName>
    </submittedName>
</protein>
<dbReference type="PANTHER" id="PTHR46890">
    <property type="entry name" value="NON-LTR RETROLELEMENT REVERSE TRANSCRIPTASE-LIKE PROTEIN-RELATED"/>
    <property type="match status" value="1"/>
</dbReference>
<feature type="domain" description="Reverse transcriptase" evidence="1">
    <location>
        <begin position="1"/>
        <end position="87"/>
    </location>
</feature>